<proteinExistence type="predicted"/>
<comment type="caution">
    <text evidence="1">The sequence shown here is derived from an EMBL/GenBank/DDBJ whole genome shotgun (WGS) entry which is preliminary data.</text>
</comment>
<name>A0AAD9QHU0_ACRCE</name>
<dbReference type="Proteomes" id="UP001249851">
    <property type="component" value="Unassembled WGS sequence"/>
</dbReference>
<sequence length="103" mass="11748">MIWAVAPSELILFYVTCIRSILEYACPVFHRALPSYLSDDLERLQKLAMKVIYPLLSYTAALKESGLSTLHERREVISLKTFAAIKEDESHKLHELLPKNTTG</sequence>
<organism evidence="1 2">
    <name type="scientific">Acropora cervicornis</name>
    <name type="common">Staghorn coral</name>
    <dbReference type="NCBI Taxonomy" id="6130"/>
    <lineage>
        <taxon>Eukaryota</taxon>
        <taxon>Metazoa</taxon>
        <taxon>Cnidaria</taxon>
        <taxon>Anthozoa</taxon>
        <taxon>Hexacorallia</taxon>
        <taxon>Scleractinia</taxon>
        <taxon>Astrocoeniina</taxon>
        <taxon>Acroporidae</taxon>
        <taxon>Acropora</taxon>
    </lineage>
</organism>
<evidence type="ECO:0000313" key="2">
    <source>
        <dbReference type="Proteomes" id="UP001249851"/>
    </source>
</evidence>
<evidence type="ECO:0000313" key="1">
    <source>
        <dbReference type="EMBL" id="KAK2561414.1"/>
    </source>
</evidence>
<accession>A0AAD9QHU0</accession>
<gene>
    <name evidence="1" type="ORF">P5673_015934</name>
</gene>
<dbReference type="AlphaFoldDB" id="A0AAD9QHU0"/>
<reference evidence="1" key="2">
    <citation type="journal article" date="2023" name="Science">
        <title>Genomic signatures of disease resistance in endangered staghorn corals.</title>
        <authorList>
            <person name="Vollmer S.V."/>
            <person name="Selwyn J.D."/>
            <person name="Despard B.A."/>
            <person name="Roesel C.L."/>
        </authorList>
    </citation>
    <scope>NUCLEOTIDE SEQUENCE</scope>
    <source>
        <strain evidence="1">K2</strain>
    </source>
</reference>
<dbReference type="EMBL" id="JARQWQ010000033">
    <property type="protein sequence ID" value="KAK2561414.1"/>
    <property type="molecule type" value="Genomic_DNA"/>
</dbReference>
<keyword evidence="2" id="KW-1185">Reference proteome</keyword>
<protein>
    <submittedName>
        <fullName evidence="1">Uncharacterized protein</fullName>
    </submittedName>
</protein>
<reference evidence="1" key="1">
    <citation type="journal article" date="2023" name="G3 (Bethesda)">
        <title>Whole genome assembly and annotation of the endangered Caribbean coral Acropora cervicornis.</title>
        <authorList>
            <person name="Selwyn J.D."/>
            <person name="Vollmer S.V."/>
        </authorList>
    </citation>
    <scope>NUCLEOTIDE SEQUENCE</scope>
    <source>
        <strain evidence="1">K2</strain>
    </source>
</reference>